<dbReference type="EMBL" id="CP022132">
    <property type="protein sequence ID" value="ASG67986.1"/>
    <property type="molecule type" value="Genomic_DNA"/>
</dbReference>
<organism evidence="1 2">
    <name type="scientific">Francisella halioticida</name>
    <dbReference type="NCBI Taxonomy" id="549298"/>
    <lineage>
        <taxon>Bacteria</taxon>
        <taxon>Pseudomonadati</taxon>
        <taxon>Pseudomonadota</taxon>
        <taxon>Gammaproteobacteria</taxon>
        <taxon>Thiotrichales</taxon>
        <taxon>Francisellaceae</taxon>
        <taxon>Francisella</taxon>
    </lineage>
</organism>
<sequence length="132" mass="15373">MITKLDASWQTWIKSNIDRGCNKEELFKIMLDNQFDPNTIQTSLGLKELSQYLKKLINDETPSSQLFNISEDRFKQATKVPNDKARAYIQHEFLSKEECNQVIELIRKTFGHLLLQLLMNMISISVLVKLVI</sequence>
<proteinExistence type="predicted"/>
<keyword evidence="2" id="KW-1185">Reference proteome</keyword>
<protein>
    <submittedName>
        <fullName evidence="1">Uncharacterized protein</fullName>
    </submittedName>
</protein>
<evidence type="ECO:0000313" key="1">
    <source>
        <dbReference type="EMBL" id="ASG67986.1"/>
    </source>
</evidence>
<reference evidence="1 2" key="1">
    <citation type="submission" date="2017-06" db="EMBL/GenBank/DDBJ databases">
        <title>Complete genome of Francisella halioticida.</title>
        <authorList>
            <person name="Sjodin A."/>
        </authorList>
    </citation>
    <scope>NUCLEOTIDE SEQUENCE [LARGE SCALE GENOMIC DNA]</scope>
    <source>
        <strain evidence="1 2">DSM 23729</strain>
    </source>
</reference>
<evidence type="ECO:0000313" key="2">
    <source>
        <dbReference type="Proteomes" id="UP000249910"/>
    </source>
</evidence>
<accession>A0ABM6LZK7</accession>
<name>A0ABM6LZK7_9GAMM</name>
<dbReference type="RefSeq" id="WP_088772498.1">
    <property type="nucleotide sequence ID" value="NZ_CP022132.1"/>
</dbReference>
<dbReference type="Proteomes" id="UP000249910">
    <property type="component" value="Chromosome"/>
</dbReference>
<gene>
    <name evidence="1" type="ORF">CDV26_05935</name>
</gene>